<feature type="region of interest" description="Disordered" evidence="1">
    <location>
        <begin position="32"/>
        <end position="54"/>
    </location>
</feature>
<comment type="caution">
    <text evidence="2">The sequence shown here is derived from an EMBL/GenBank/DDBJ whole genome shotgun (WGS) entry which is preliminary data.</text>
</comment>
<dbReference type="Proteomes" id="UP001469553">
    <property type="component" value="Unassembled WGS sequence"/>
</dbReference>
<evidence type="ECO:0000256" key="1">
    <source>
        <dbReference type="SAM" id="MobiDB-lite"/>
    </source>
</evidence>
<accession>A0ABV0ZGJ3</accession>
<gene>
    <name evidence="2" type="ORF">AMECASPLE_037048</name>
</gene>
<evidence type="ECO:0000313" key="3">
    <source>
        <dbReference type="Proteomes" id="UP001469553"/>
    </source>
</evidence>
<evidence type="ECO:0000313" key="2">
    <source>
        <dbReference type="EMBL" id="MEQ2305364.1"/>
    </source>
</evidence>
<name>A0ABV0ZGJ3_9TELE</name>
<sequence>MTNKDDYCYCVLPCGEKIHCCFPESAPDLNNQLGVETPVPGKRTTSGHDVRSSVQDARDVTCSDGEQSGNVGPSAHLPGDLCRLLCGSEHADPEAEEQGVTFHTVRSSSTFMWRDMWSGHCAPTA</sequence>
<organism evidence="2 3">
    <name type="scientific">Ameca splendens</name>
    <dbReference type="NCBI Taxonomy" id="208324"/>
    <lineage>
        <taxon>Eukaryota</taxon>
        <taxon>Metazoa</taxon>
        <taxon>Chordata</taxon>
        <taxon>Craniata</taxon>
        <taxon>Vertebrata</taxon>
        <taxon>Euteleostomi</taxon>
        <taxon>Actinopterygii</taxon>
        <taxon>Neopterygii</taxon>
        <taxon>Teleostei</taxon>
        <taxon>Neoteleostei</taxon>
        <taxon>Acanthomorphata</taxon>
        <taxon>Ovalentaria</taxon>
        <taxon>Atherinomorphae</taxon>
        <taxon>Cyprinodontiformes</taxon>
        <taxon>Goodeidae</taxon>
        <taxon>Ameca</taxon>
    </lineage>
</organism>
<proteinExistence type="predicted"/>
<keyword evidence="3" id="KW-1185">Reference proteome</keyword>
<dbReference type="EMBL" id="JAHRIP010062522">
    <property type="protein sequence ID" value="MEQ2305364.1"/>
    <property type="molecule type" value="Genomic_DNA"/>
</dbReference>
<protein>
    <submittedName>
        <fullName evidence="2">Uncharacterized protein</fullName>
    </submittedName>
</protein>
<reference evidence="2 3" key="1">
    <citation type="submission" date="2021-06" db="EMBL/GenBank/DDBJ databases">
        <authorList>
            <person name="Palmer J.M."/>
        </authorList>
    </citation>
    <scope>NUCLEOTIDE SEQUENCE [LARGE SCALE GENOMIC DNA]</scope>
    <source>
        <strain evidence="2 3">AS_MEX2019</strain>
        <tissue evidence="2">Muscle</tissue>
    </source>
</reference>